<dbReference type="SMART" id="SM00530">
    <property type="entry name" value="HTH_XRE"/>
    <property type="match status" value="1"/>
</dbReference>
<reference evidence="2" key="1">
    <citation type="submission" date="2023-06" db="EMBL/GenBank/DDBJ databases">
        <authorList>
            <person name="Tohno M."/>
            <person name="Tanizawa Y."/>
        </authorList>
    </citation>
    <scope>NUCLEOTIDE SEQUENCE</scope>
    <source>
        <strain evidence="3">BF125</strain>
        <strain evidence="2">BF186</strain>
    </source>
</reference>
<evidence type="ECO:0000313" key="4">
    <source>
        <dbReference type="Proteomes" id="UP001332503"/>
    </source>
</evidence>
<dbReference type="RefSeq" id="WP_338187769.1">
    <property type="nucleotide sequence ID" value="NZ_BTFQ01000038.1"/>
</dbReference>
<dbReference type="InterPro" id="IPR001387">
    <property type="entry name" value="Cro/C1-type_HTH"/>
</dbReference>
<dbReference type="InterPro" id="IPR053163">
    <property type="entry name" value="HTH-type_regulator_Rgg"/>
</dbReference>
<evidence type="ECO:0000313" key="3">
    <source>
        <dbReference type="EMBL" id="GMM15721.1"/>
    </source>
</evidence>
<dbReference type="PROSITE" id="PS50943">
    <property type="entry name" value="HTH_CROC1"/>
    <property type="match status" value="1"/>
</dbReference>
<dbReference type="CDD" id="cd00093">
    <property type="entry name" value="HTH_XRE"/>
    <property type="match status" value="1"/>
</dbReference>
<sequence length="256" mass="29452">MTIGERLKEIRDSLNLTQAEMCAGVVTESFYSRVENGKSEINIDDLLAILKQNHVSVRDFFSVFDQSMHQYHCIRSAISNHNIALLKKVQIDQPIFEVEATVIIATLLNKKVHLSDTTRRKIKSNFDRLGEWDETALWNMAGFMSLYDTNELKILVVDIVKNKNNINLNDSSTLVALANVMVSYLGRLYLEEDFGAVLEIIHFIKELPTNPVIMFSKLVAIYYLTLINHDQKRLKLITEVLQKNGYSNYLAWLPKR</sequence>
<protein>
    <submittedName>
        <fullName evidence="2">Helix-turn-helix transcriptional regulator</fullName>
    </submittedName>
</protein>
<dbReference type="Pfam" id="PF01381">
    <property type="entry name" value="HTH_3"/>
    <property type="match status" value="1"/>
</dbReference>
<dbReference type="EMBL" id="BTFR01000013">
    <property type="protein sequence ID" value="GMM15721.1"/>
    <property type="molecule type" value="Genomic_DNA"/>
</dbReference>
<evidence type="ECO:0000313" key="5">
    <source>
        <dbReference type="Proteomes" id="UP001346800"/>
    </source>
</evidence>
<evidence type="ECO:0000313" key="2">
    <source>
        <dbReference type="EMBL" id="GMM13890.1"/>
    </source>
</evidence>
<dbReference type="Proteomes" id="UP001332503">
    <property type="component" value="Unassembled WGS sequence"/>
</dbReference>
<gene>
    <name evidence="3" type="ORF">LABF125_08540</name>
    <name evidence="2" type="ORF">LABF186_10050</name>
</gene>
<dbReference type="InterPro" id="IPR010982">
    <property type="entry name" value="Lambda_DNA-bd_dom_sf"/>
</dbReference>
<evidence type="ECO:0000259" key="1">
    <source>
        <dbReference type="PROSITE" id="PS50943"/>
    </source>
</evidence>
<dbReference type="Gene3D" id="1.10.260.40">
    <property type="entry name" value="lambda repressor-like DNA-binding domains"/>
    <property type="match status" value="1"/>
</dbReference>
<keyword evidence="4" id="KW-1185">Reference proteome</keyword>
<reference evidence="4 5" key="2">
    <citation type="journal article" date="2024" name="Int. J. Syst. Evol. Microbiol.">
        <title>Proposal of Lactobacillus amylovorus subsp. animalis subsp. nov. and an emended description of Lactobacillus amylovorus.</title>
        <authorList>
            <person name="Yamane K."/>
            <person name="Tanizawa Y."/>
            <person name="Kobayashi H."/>
            <person name="Kamizono T."/>
            <person name="Kojima Y."/>
            <person name="Takagi H."/>
            <person name="Tohno M."/>
        </authorList>
    </citation>
    <scope>NUCLEOTIDE SEQUENCE [LARGE SCALE GENOMIC DNA]</scope>
    <source>
        <strain evidence="3 4">BF125</strain>
        <strain evidence="2 5">BF186</strain>
    </source>
</reference>
<dbReference type="AlphaFoldDB" id="A0ABD0C3N1"/>
<comment type="caution">
    <text evidence="2">The sequence shown here is derived from an EMBL/GenBank/DDBJ whole genome shotgun (WGS) entry which is preliminary data.</text>
</comment>
<name>A0ABD0C3N1_LACAM</name>
<dbReference type="EMBL" id="BTFQ01000038">
    <property type="protein sequence ID" value="GMM13890.1"/>
    <property type="molecule type" value="Genomic_DNA"/>
</dbReference>
<dbReference type="Proteomes" id="UP001346800">
    <property type="component" value="Unassembled WGS sequence"/>
</dbReference>
<dbReference type="SUPFAM" id="SSF47413">
    <property type="entry name" value="lambda repressor-like DNA-binding domains"/>
    <property type="match status" value="1"/>
</dbReference>
<accession>A0ABD0C3N1</accession>
<proteinExistence type="predicted"/>
<organism evidence="2 5">
    <name type="scientific">Lactobacillus amylovorus subsp. animalium</name>
    <dbReference type="NCBI Taxonomy" id="3378536"/>
    <lineage>
        <taxon>Bacteria</taxon>
        <taxon>Bacillati</taxon>
        <taxon>Bacillota</taxon>
        <taxon>Bacilli</taxon>
        <taxon>Lactobacillales</taxon>
        <taxon>Lactobacillaceae</taxon>
        <taxon>Lactobacillus</taxon>
    </lineage>
</organism>
<dbReference type="PANTHER" id="PTHR37038">
    <property type="entry name" value="TRANSCRIPTIONAL REGULATOR-RELATED"/>
    <property type="match status" value="1"/>
</dbReference>
<feature type="domain" description="HTH cro/C1-type" evidence="1">
    <location>
        <begin position="7"/>
        <end position="60"/>
    </location>
</feature>